<evidence type="ECO:0000313" key="6">
    <source>
        <dbReference type="Proteomes" id="UP000515154"/>
    </source>
</evidence>
<dbReference type="InterPro" id="IPR050223">
    <property type="entry name" value="D-isomer_2-hydroxyacid_DH"/>
</dbReference>
<dbReference type="FunFam" id="3.40.50.720:FF:000026">
    <property type="entry name" value="Glyoxylate/hydroxypyruvate reductase B"/>
    <property type="match status" value="1"/>
</dbReference>
<dbReference type="GO" id="GO:0008465">
    <property type="term" value="F:hydroxypyruvate reductase (NADH) activity"/>
    <property type="evidence" value="ECO:0007669"/>
    <property type="project" value="TreeGrafter"/>
</dbReference>
<protein>
    <recommendedName>
        <fullName evidence="2">Glyoxylate reductase/hydroxypyruvate reductase</fullName>
    </recommendedName>
</protein>
<dbReference type="PROSITE" id="PS00065">
    <property type="entry name" value="D_2_HYDROXYACID_DH_1"/>
    <property type="match status" value="1"/>
</dbReference>
<dbReference type="SUPFAM" id="SSF51735">
    <property type="entry name" value="NAD(P)-binding Rossmann-fold domains"/>
    <property type="match status" value="1"/>
</dbReference>
<organism evidence="6 7">
    <name type="scientific">Octopus sinensis</name>
    <name type="common">East Asian common octopus</name>
    <dbReference type="NCBI Taxonomy" id="2607531"/>
    <lineage>
        <taxon>Eukaryota</taxon>
        <taxon>Metazoa</taxon>
        <taxon>Spiralia</taxon>
        <taxon>Lophotrochozoa</taxon>
        <taxon>Mollusca</taxon>
        <taxon>Cephalopoda</taxon>
        <taxon>Coleoidea</taxon>
        <taxon>Octopodiformes</taxon>
        <taxon>Octopoda</taxon>
        <taxon>Incirrata</taxon>
        <taxon>Octopodidae</taxon>
        <taxon>Octopus</taxon>
    </lineage>
</organism>
<reference evidence="7" key="1">
    <citation type="submission" date="2025-08" db="UniProtKB">
        <authorList>
            <consortium name="RefSeq"/>
        </authorList>
    </citation>
    <scope>IDENTIFICATION</scope>
</reference>
<dbReference type="RefSeq" id="XP_036363697.1">
    <property type="nucleotide sequence ID" value="XM_036507804.1"/>
</dbReference>
<dbReference type="InterPro" id="IPR036291">
    <property type="entry name" value="NAD(P)-bd_dom_sf"/>
</dbReference>
<dbReference type="SUPFAM" id="SSF52283">
    <property type="entry name" value="Formate/glycerate dehydrogenase catalytic domain-like"/>
    <property type="match status" value="1"/>
</dbReference>
<feature type="domain" description="D-isomer specific 2-hydroxyacid dehydrogenase NAD-binding" evidence="5">
    <location>
        <begin position="122"/>
        <end position="300"/>
    </location>
</feature>
<dbReference type="Pfam" id="PF02826">
    <property type="entry name" value="2-Hacid_dh_C"/>
    <property type="match status" value="1"/>
</dbReference>
<evidence type="ECO:0000259" key="4">
    <source>
        <dbReference type="Pfam" id="PF00389"/>
    </source>
</evidence>
<name>A0A7E6F9R9_9MOLL</name>
<dbReference type="AlphaFoldDB" id="A0A7E6F9R9"/>
<gene>
    <name evidence="7" type="primary">LOC115217818</name>
</gene>
<keyword evidence="6" id="KW-1185">Reference proteome</keyword>
<evidence type="ECO:0000313" key="7">
    <source>
        <dbReference type="RefSeq" id="XP_036363697.1"/>
    </source>
</evidence>
<dbReference type="KEGG" id="osn:115217818"/>
<dbReference type="CDD" id="cd05301">
    <property type="entry name" value="GDH"/>
    <property type="match status" value="1"/>
</dbReference>
<dbReference type="PROSITE" id="PS00671">
    <property type="entry name" value="D_2_HYDROXYACID_DH_3"/>
    <property type="match status" value="1"/>
</dbReference>
<dbReference type="Pfam" id="PF00389">
    <property type="entry name" value="2-Hacid_dh"/>
    <property type="match status" value="1"/>
</dbReference>
<dbReference type="InterPro" id="IPR029752">
    <property type="entry name" value="D-isomer_DH_CS1"/>
</dbReference>
<evidence type="ECO:0000256" key="3">
    <source>
        <dbReference type="RuleBase" id="RU003719"/>
    </source>
</evidence>
<dbReference type="PANTHER" id="PTHR10996">
    <property type="entry name" value="2-HYDROXYACID DEHYDROGENASE-RELATED"/>
    <property type="match status" value="1"/>
</dbReference>
<evidence type="ECO:0000259" key="5">
    <source>
        <dbReference type="Pfam" id="PF02826"/>
    </source>
</evidence>
<evidence type="ECO:0000256" key="1">
    <source>
        <dbReference type="ARBA" id="ARBA00023002"/>
    </source>
</evidence>
<dbReference type="InterPro" id="IPR029753">
    <property type="entry name" value="D-isomer_DH_CS"/>
</dbReference>
<dbReference type="InterPro" id="IPR006140">
    <property type="entry name" value="D-isomer_DH_NAD-bd"/>
</dbReference>
<evidence type="ECO:0000256" key="2">
    <source>
        <dbReference type="ARBA" id="ARBA00073306"/>
    </source>
</evidence>
<dbReference type="GO" id="GO:0005829">
    <property type="term" value="C:cytosol"/>
    <property type="evidence" value="ECO:0007669"/>
    <property type="project" value="TreeGrafter"/>
</dbReference>
<keyword evidence="1 3" id="KW-0560">Oxidoreductase</keyword>
<dbReference type="GO" id="GO:0051287">
    <property type="term" value="F:NAD binding"/>
    <property type="evidence" value="ECO:0007669"/>
    <property type="project" value="InterPro"/>
</dbReference>
<dbReference type="PANTHER" id="PTHR10996:SF277">
    <property type="entry name" value="GLYOXYLATE REDUCTASE_HYDROXYPYRUVATE REDUCTASE"/>
    <property type="match status" value="1"/>
</dbReference>
<dbReference type="Gene3D" id="3.40.50.720">
    <property type="entry name" value="NAD(P)-binding Rossmann-like Domain"/>
    <property type="match status" value="2"/>
</dbReference>
<feature type="domain" description="D-isomer specific 2-hydroxyacid dehydrogenase catalytic" evidence="4">
    <location>
        <begin position="22"/>
        <end position="329"/>
    </location>
</feature>
<accession>A0A7E6F9R9</accession>
<sequence length="331" mass="36395">MFRCLCGQSLTGKRVYITRRIPMAGIYVLLNKGITVKSWASDEIMPPEKLLEVLKDGFDGLLCTIAENVNTEILNAAGSQLKAVCTMSVGYEHLNLEEIKKRNIVAANCSTVSSDCVSEFALGLILIMARRLIEGYEAVKKKEWGPWKPMWLLGFELIGKTIGIVGLGRIGFGIAERVNAFKISKLLYFDVRRCSYDKDVNAEFVTFDRLLADCDVICISCNLTNETKDMFNKAAFAKMKRTACLINVGRGGVVNQDDLSKALNDDVIKCAALDVTEPDPLPSDHPLHSTKNLIITPHIASSTWEARNAMSEVAANNMIAILSGKDPAGKL</sequence>
<dbReference type="GO" id="GO:0030267">
    <property type="term" value="F:glyoxylate reductase (NADPH) activity"/>
    <property type="evidence" value="ECO:0007669"/>
    <property type="project" value="TreeGrafter"/>
</dbReference>
<proteinExistence type="inferred from homology"/>
<dbReference type="Proteomes" id="UP000515154">
    <property type="component" value="Linkage group LG12"/>
</dbReference>
<comment type="similarity">
    <text evidence="3">Belongs to the D-isomer specific 2-hydroxyacid dehydrogenase family.</text>
</comment>
<dbReference type="InterPro" id="IPR006139">
    <property type="entry name" value="D-isomer_2_OHA_DH_cat_dom"/>
</dbReference>